<name>A0ACC3NIZ4_9PEZI</name>
<sequence length="552" mass="59884">MNTKPWRQVPGKVLLLLLNLFSGVALIFEGYNQGVLGTVSGTPGFIAMADIGHGEVVTNSTKQGGLAAAYYFGAIFGCLFGGWTGDKLGRKKGVAIGAVFSLCGSALMSGSVNSDMFIFARIVTGLGIGFINTIIPSWVSELSSAHSRGSNFSLVFVANYLGIVIAYWLNFGIRNSEVEFRWRFPLAFMAVPMLIVLFSTPMLPESPRWLIANYRRAEAIEILSKLRGDLTENDPALIAEIEELDAIVQDSKHKRNSYINIFWGGKYSGDLHLGRRALMGAALQTIQQWTGILAIATWAGQLFALAGFDSFKSSWLAGLINTLGIFGTAAASLVIDRLGRRKSLLISFVTQGVSLFLVGGLIKATVDHQDTDPAKATAFGTAAASFAFVFLWFFTMFNIVPCWIYGSEIWPQEVRAKGYAMTVMGWAVGCGVTGFVIPIMLSNLGYGTFIFFGAMNAVSAPIIYLFYPEVANKSLEEVNLLFTSDSLLVGKNMAAYQVRLDAANGNVAVAARTLFDQVDEFERRKSAVGRGSESEKSDLDKNASDIETAEKV</sequence>
<dbReference type="Proteomes" id="UP001281147">
    <property type="component" value="Unassembled WGS sequence"/>
</dbReference>
<keyword evidence="2" id="KW-1185">Reference proteome</keyword>
<organism evidence="1 2">
    <name type="scientific">Vermiconidia calcicola</name>
    <dbReference type="NCBI Taxonomy" id="1690605"/>
    <lineage>
        <taxon>Eukaryota</taxon>
        <taxon>Fungi</taxon>
        <taxon>Dikarya</taxon>
        <taxon>Ascomycota</taxon>
        <taxon>Pezizomycotina</taxon>
        <taxon>Dothideomycetes</taxon>
        <taxon>Dothideomycetidae</taxon>
        <taxon>Mycosphaerellales</taxon>
        <taxon>Extremaceae</taxon>
        <taxon>Vermiconidia</taxon>
    </lineage>
</organism>
<proteinExistence type="predicted"/>
<protein>
    <submittedName>
        <fullName evidence="1">Uncharacterized protein</fullName>
    </submittedName>
</protein>
<dbReference type="EMBL" id="JAUTXU010000035">
    <property type="protein sequence ID" value="KAK3717724.1"/>
    <property type="molecule type" value="Genomic_DNA"/>
</dbReference>
<reference evidence="1" key="1">
    <citation type="submission" date="2023-07" db="EMBL/GenBank/DDBJ databases">
        <title>Black Yeasts Isolated from many extreme environments.</title>
        <authorList>
            <person name="Coleine C."/>
            <person name="Stajich J.E."/>
            <person name="Selbmann L."/>
        </authorList>
    </citation>
    <scope>NUCLEOTIDE SEQUENCE</scope>
    <source>
        <strain evidence="1">CCFEE 5714</strain>
    </source>
</reference>
<evidence type="ECO:0000313" key="1">
    <source>
        <dbReference type="EMBL" id="KAK3717724.1"/>
    </source>
</evidence>
<comment type="caution">
    <text evidence="1">The sequence shown here is derived from an EMBL/GenBank/DDBJ whole genome shotgun (WGS) entry which is preliminary data.</text>
</comment>
<evidence type="ECO:0000313" key="2">
    <source>
        <dbReference type="Proteomes" id="UP001281147"/>
    </source>
</evidence>
<accession>A0ACC3NIZ4</accession>
<gene>
    <name evidence="1" type="ORF">LTR37_005495</name>
</gene>